<evidence type="ECO:0000256" key="1">
    <source>
        <dbReference type="SAM" id="MobiDB-lite"/>
    </source>
</evidence>
<feature type="region of interest" description="Disordered" evidence="1">
    <location>
        <begin position="1247"/>
        <end position="1420"/>
    </location>
</feature>
<keyword evidence="3" id="KW-1185">Reference proteome</keyword>
<dbReference type="Proteomes" id="UP000001307">
    <property type="component" value="Unassembled WGS sequence"/>
</dbReference>
<feature type="region of interest" description="Disordered" evidence="1">
    <location>
        <begin position="543"/>
        <end position="592"/>
    </location>
</feature>
<name>E4XPG8_OIKDI</name>
<feature type="compositionally biased region" description="Polar residues" evidence="1">
    <location>
        <begin position="1"/>
        <end position="11"/>
    </location>
</feature>
<dbReference type="OrthoDB" id="10509371at2759"/>
<proteinExistence type="predicted"/>
<feature type="compositionally biased region" description="Basic and acidic residues" evidence="1">
    <location>
        <begin position="1341"/>
        <end position="1358"/>
    </location>
</feature>
<evidence type="ECO:0000313" key="2">
    <source>
        <dbReference type="EMBL" id="CBY11756.1"/>
    </source>
</evidence>
<feature type="region of interest" description="Disordered" evidence="1">
    <location>
        <begin position="1186"/>
        <end position="1232"/>
    </location>
</feature>
<feature type="compositionally biased region" description="Basic and acidic residues" evidence="1">
    <location>
        <begin position="13"/>
        <end position="29"/>
    </location>
</feature>
<gene>
    <name evidence="2" type="ORF">GSOID_T00016934001</name>
</gene>
<feature type="compositionally biased region" description="Basic and acidic residues" evidence="1">
    <location>
        <begin position="580"/>
        <end position="592"/>
    </location>
</feature>
<reference evidence="2" key="1">
    <citation type="journal article" date="2010" name="Science">
        <title>Plasticity of animal genome architecture unmasked by rapid evolution of a pelagic tunicate.</title>
        <authorList>
            <person name="Denoeud F."/>
            <person name="Henriet S."/>
            <person name="Mungpakdee S."/>
            <person name="Aury J.M."/>
            <person name="Da Silva C."/>
            <person name="Brinkmann H."/>
            <person name="Mikhaleva J."/>
            <person name="Olsen L.C."/>
            <person name="Jubin C."/>
            <person name="Canestro C."/>
            <person name="Bouquet J.M."/>
            <person name="Danks G."/>
            <person name="Poulain J."/>
            <person name="Campsteijn C."/>
            <person name="Adamski M."/>
            <person name="Cross I."/>
            <person name="Yadetie F."/>
            <person name="Muffato M."/>
            <person name="Louis A."/>
            <person name="Butcher S."/>
            <person name="Tsagkogeorga G."/>
            <person name="Konrad A."/>
            <person name="Singh S."/>
            <person name="Jensen M.F."/>
            <person name="Cong E.H."/>
            <person name="Eikeseth-Otteraa H."/>
            <person name="Noel B."/>
            <person name="Anthouard V."/>
            <person name="Porcel B.M."/>
            <person name="Kachouri-Lafond R."/>
            <person name="Nishino A."/>
            <person name="Ugolini M."/>
            <person name="Chourrout P."/>
            <person name="Nishida H."/>
            <person name="Aasland R."/>
            <person name="Huzurbazar S."/>
            <person name="Westhof E."/>
            <person name="Delsuc F."/>
            <person name="Lehrach H."/>
            <person name="Reinhardt R."/>
            <person name="Weissenbach J."/>
            <person name="Roy S.W."/>
            <person name="Artiguenave F."/>
            <person name="Postlethwait J.H."/>
            <person name="Manak J.R."/>
            <person name="Thompson E.M."/>
            <person name="Jaillon O."/>
            <person name="Du Pasquier L."/>
            <person name="Boudinot P."/>
            <person name="Liberles D.A."/>
            <person name="Volff J.N."/>
            <person name="Philippe H."/>
            <person name="Lenhard B."/>
            <person name="Roest Crollius H."/>
            <person name="Wincker P."/>
            <person name="Chourrout D."/>
        </authorList>
    </citation>
    <scope>NUCLEOTIDE SEQUENCE [LARGE SCALE GENOMIC DNA]</scope>
</reference>
<feature type="compositionally biased region" description="Low complexity" evidence="1">
    <location>
        <begin position="1385"/>
        <end position="1416"/>
    </location>
</feature>
<feature type="region of interest" description="Disordered" evidence="1">
    <location>
        <begin position="944"/>
        <end position="1169"/>
    </location>
</feature>
<dbReference type="EMBL" id="FN653092">
    <property type="protein sequence ID" value="CBY11756.1"/>
    <property type="molecule type" value="Genomic_DNA"/>
</dbReference>
<protein>
    <submittedName>
        <fullName evidence="2">Uncharacterized protein</fullName>
    </submittedName>
</protein>
<feature type="compositionally biased region" description="Basic and acidic residues" evidence="1">
    <location>
        <begin position="1113"/>
        <end position="1156"/>
    </location>
</feature>
<organism evidence="2">
    <name type="scientific">Oikopleura dioica</name>
    <name type="common">Tunicate</name>
    <dbReference type="NCBI Taxonomy" id="34765"/>
    <lineage>
        <taxon>Eukaryota</taxon>
        <taxon>Metazoa</taxon>
        <taxon>Chordata</taxon>
        <taxon>Tunicata</taxon>
        <taxon>Appendicularia</taxon>
        <taxon>Copelata</taxon>
        <taxon>Oikopleuridae</taxon>
        <taxon>Oikopleura</taxon>
    </lineage>
</organism>
<evidence type="ECO:0000313" key="3">
    <source>
        <dbReference type="Proteomes" id="UP000001307"/>
    </source>
</evidence>
<dbReference type="InParanoid" id="E4XPG8"/>
<sequence>MSENRSSSQLVQRDFDANNNKNEKSDRSKKLAKKHFLLHEIEEAMTMSSTNLRVLTATRENSYRIWDRCIRTSIGNMHKTLRDIRRQGATKLCKKYYDEVALETRRYHRLTHARGKILGSTNIEEIEKLHNDYGRTILSKNRVCLTPKVIFDEQALFKFAEKMSIEIDMPIVDDLQLPPFDEFPQFATVYYATVDQTKFVLPYIICSRDERGPELMAHILAPMRSDRNMNIVKPCRDKWSFAISIFGVRQEFKNNVKQERSLWARVAVRVFDRHPDCDTPQDNVLVLFLDDHRKHACWNNQFANFFEIPKDYNFKRIPAFTFHVWLCDVDYRWATYGSQARIPLAERKVKVKQFIKDFKEYEGHEPPCCVKLTGQRGLEPWSFNGDILMGISKTVAMSKDQNDLRDHSMRYIFRPILNMMGAEENVAYTGREIYEEERIETIETLRPAEIPPNPVYDENNKYIGFEGEEHEVVVEPIGAKNDLEASLDEFDREFENELEDPELDLSDIEDDVEKIAESMEEYAGPVRDSYSDSSCGETVMEAYSDKEEKATVEDVPSSPVDEAGDRPIDNNNDTSTKIKSRSEEKHESQITDKKCSGFSNLTCRQNLSTGMKPVQQEPEVSQKTPDIRSIVGEKRKGAANPKLPAKNALNSEIGPPPISKKRFKWLKKKSNFKIRCKGKNAKKDLYTSLRRAHDFLDEPPKMNIRVRKSSLGMSGDSDVSDHEDPEKSVWFYKMTEFDRWGNADMLKDQQIQLEDNDDIVHIDSFNQKESFQVETEKIIGEFSGEKFQSLVEENEEVYQKFYDYFFGAEEPSQNKMMDHQKRFKAERLLWDVNGTRKLRENLLNIEKINHPEFIIFWEAFEMPCSYGQAFKRQFEHRHDQVVNLGTEPEEKEKGWREKSFNKVPLKVPDKKLKENMPVADKWKTIETWEFSRYLLDRKRKKLERKTQKKRLEKEQEAQARVDATKKAKEAQENAKEIEKSVQSARKDPQPAPKRDFPSNKKKAFDSQTRDANVNEKDSNCDNWRAKRLEEANKKWAIPQPLAEPLPQENKSGKPYYPPQNTSPSKQVNYQNKQEKKYGQNSVSRNGSRPGFGPADEHERAPPYSTPQRASRSRSREFVDKRRNWRREQEEVDYSKQESKENYNPNRNKDSDDEKRPRNQTGRAEFITMEQLKDYHTIPVPTYQGSAVPIALPPRPSNQPVRKSDLLREQKQAVQAQSQQIKAKKPTWGDSETSPEMIAQQRAYLRSSLKQSNSLNRQDSRGSSSRVRFRENPREYRSPSPEYNYRGRSRTPSPARHCYKELPTRGGPPSRGGYGGRVSRPMNTNYDQNQNRIDNISSDDETEKHPYGSLRNEYRDRRGFKPSHNFKSRGNGNNNNGYFKNHHWNNRGGNNSNYGPGYNNKRGGYRNNSNRNNYEESNYGRKERFAGNAGYGKREKSEYGFGDRCIDFNKRQEFQEQPRYHGDRRASTESQFEKGCGVAGWNNNEAHIQKPLAPKIQNQENAFQLPTWDSKSPAPSKPYILRARNLEKWNSTEIKGLFQVFNPKKVKKDGDDWLIAFRTQADMDGARIVDGESLPSKTGSKKIIIMKEKI</sequence>
<feature type="compositionally biased region" description="Basic and acidic residues" evidence="1">
    <location>
        <begin position="1267"/>
        <end position="1276"/>
    </location>
</feature>
<feature type="compositionally biased region" description="Polar residues" evidence="1">
    <location>
        <begin position="1058"/>
        <end position="1071"/>
    </location>
</feature>
<feature type="region of interest" description="Disordered" evidence="1">
    <location>
        <begin position="1"/>
        <end position="30"/>
    </location>
</feature>
<feature type="compositionally biased region" description="Polar residues" evidence="1">
    <location>
        <begin position="1247"/>
        <end position="1265"/>
    </location>
</feature>
<feature type="compositionally biased region" description="Low complexity" evidence="1">
    <location>
        <begin position="1211"/>
        <end position="1220"/>
    </location>
</feature>
<feature type="compositionally biased region" description="Basic and acidic residues" evidence="1">
    <location>
        <begin position="543"/>
        <end position="552"/>
    </location>
</feature>
<feature type="region of interest" description="Disordered" evidence="1">
    <location>
        <begin position="636"/>
        <end position="655"/>
    </location>
</feature>
<feature type="compositionally biased region" description="Basic and acidic residues" evidence="1">
    <location>
        <begin position="949"/>
        <end position="1033"/>
    </location>
</feature>
<accession>E4XPG8</accession>
<feature type="compositionally biased region" description="Low complexity" evidence="1">
    <location>
        <begin position="1367"/>
        <end position="1378"/>
    </location>
</feature>
<feature type="compositionally biased region" description="Basic and acidic residues" evidence="1">
    <location>
        <begin position="1201"/>
        <end position="1210"/>
    </location>
</feature>
<feature type="compositionally biased region" description="Polar residues" evidence="1">
    <location>
        <begin position="1321"/>
        <end position="1335"/>
    </location>
</feature>